<evidence type="ECO:0000313" key="2">
    <source>
        <dbReference type="Proteomes" id="UP000617743"/>
    </source>
</evidence>
<organism evidence="1 2">
    <name type="scientific">Streptomyces lomondensis</name>
    <dbReference type="NCBI Taxonomy" id="68229"/>
    <lineage>
        <taxon>Bacteria</taxon>
        <taxon>Bacillati</taxon>
        <taxon>Actinomycetota</taxon>
        <taxon>Actinomycetes</taxon>
        <taxon>Kitasatosporales</taxon>
        <taxon>Streptomycetaceae</taxon>
        <taxon>Streptomyces</taxon>
    </lineage>
</organism>
<protein>
    <submittedName>
        <fullName evidence="1">Uncharacterized protein</fullName>
    </submittedName>
</protein>
<dbReference type="Proteomes" id="UP000617743">
    <property type="component" value="Unassembled WGS sequence"/>
</dbReference>
<gene>
    <name evidence="1" type="ORF">GCM10010383_72310</name>
</gene>
<accession>A0ABQ2XTN1</accession>
<name>A0ABQ2XTN1_9ACTN</name>
<comment type="caution">
    <text evidence="1">The sequence shown here is derived from an EMBL/GenBank/DDBJ whole genome shotgun (WGS) entry which is preliminary data.</text>
</comment>
<proteinExistence type="predicted"/>
<reference evidence="2" key="1">
    <citation type="journal article" date="2019" name="Int. J. Syst. Evol. Microbiol.">
        <title>The Global Catalogue of Microorganisms (GCM) 10K type strain sequencing project: providing services to taxonomists for standard genome sequencing and annotation.</title>
        <authorList>
            <consortium name="The Broad Institute Genomics Platform"/>
            <consortium name="The Broad Institute Genome Sequencing Center for Infectious Disease"/>
            <person name="Wu L."/>
            <person name="Ma J."/>
        </authorList>
    </citation>
    <scope>NUCLEOTIDE SEQUENCE [LARGE SCALE GENOMIC DNA]</scope>
    <source>
        <strain evidence="2">JCM 4866</strain>
    </source>
</reference>
<keyword evidence="2" id="KW-1185">Reference proteome</keyword>
<sequence>MSCCRADSALLPLRTPGAPGNADEAIKDKSGIPYPNAIRIPAREGKRARTTDGFQVGEDYLAWFGQLLTRAAAAGLTALSGRGQNTAQYLTARLAGSQHVALPVRASIGVQQQVERDLDDLRPELVQGGVVQGEVAQAGGTRGPDAILATAWESAL</sequence>
<evidence type="ECO:0000313" key="1">
    <source>
        <dbReference type="EMBL" id="GGX31481.1"/>
    </source>
</evidence>
<dbReference type="EMBL" id="BMWC01000016">
    <property type="protein sequence ID" value="GGX31481.1"/>
    <property type="molecule type" value="Genomic_DNA"/>
</dbReference>